<dbReference type="InterPro" id="IPR018060">
    <property type="entry name" value="HTH_AraC"/>
</dbReference>
<dbReference type="SMART" id="SM00342">
    <property type="entry name" value="HTH_ARAC"/>
    <property type="match status" value="1"/>
</dbReference>
<protein>
    <recommendedName>
        <fullName evidence="4">HTH araC/xylS-type domain-containing protein</fullName>
    </recommendedName>
</protein>
<dbReference type="PANTHER" id="PTHR46796">
    <property type="entry name" value="HTH-TYPE TRANSCRIPTIONAL ACTIVATOR RHAS-RELATED"/>
    <property type="match status" value="1"/>
</dbReference>
<keyword evidence="1" id="KW-0805">Transcription regulation</keyword>
<name>A0ABN2DYR9_9ACTN</name>
<evidence type="ECO:0000256" key="3">
    <source>
        <dbReference type="ARBA" id="ARBA00023163"/>
    </source>
</evidence>
<evidence type="ECO:0000259" key="4">
    <source>
        <dbReference type="PROSITE" id="PS01124"/>
    </source>
</evidence>
<dbReference type="InterPro" id="IPR050204">
    <property type="entry name" value="AraC_XylS_family_regulators"/>
</dbReference>
<comment type="caution">
    <text evidence="5">The sequence shown here is derived from an EMBL/GenBank/DDBJ whole genome shotgun (WGS) entry which is preliminary data.</text>
</comment>
<dbReference type="PANTHER" id="PTHR46796:SF15">
    <property type="entry name" value="BLL1074 PROTEIN"/>
    <property type="match status" value="1"/>
</dbReference>
<dbReference type="PROSITE" id="PS01124">
    <property type="entry name" value="HTH_ARAC_FAMILY_2"/>
    <property type="match status" value="1"/>
</dbReference>
<evidence type="ECO:0000313" key="6">
    <source>
        <dbReference type="Proteomes" id="UP001500190"/>
    </source>
</evidence>
<evidence type="ECO:0000256" key="2">
    <source>
        <dbReference type="ARBA" id="ARBA00023125"/>
    </source>
</evidence>
<dbReference type="EMBL" id="BAAAND010000006">
    <property type="protein sequence ID" value="GAA1588765.1"/>
    <property type="molecule type" value="Genomic_DNA"/>
</dbReference>
<dbReference type="Proteomes" id="UP001500190">
    <property type="component" value="Unassembled WGS sequence"/>
</dbReference>
<organism evidence="5 6">
    <name type="scientific">Kribbella karoonensis</name>
    <dbReference type="NCBI Taxonomy" id="324851"/>
    <lineage>
        <taxon>Bacteria</taxon>
        <taxon>Bacillati</taxon>
        <taxon>Actinomycetota</taxon>
        <taxon>Actinomycetes</taxon>
        <taxon>Propionibacteriales</taxon>
        <taxon>Kribbellaceae</taxon>
        <taxon>Kribbella</taxon>
    </lineage>
</organism>
<dbReference type="Pfam" id="PF12833">
    <property type="entry name" value="HTH_18"/>
    <property type="match status" value="1"/>
</dbReference>
<keyword evidence="6" id="KW-1185">Reference proteome</keyword>
<evidence type="ECO:0000256" key="1">
    <source>
        <dbReference type="ARBA" id="ARBA00023015"/>
    </source>
</evidence>
<gene>
    <name evidence="5" type="ORF">GCM10009742_39060</name>
</gene>
<dbReference type="Gene3D" id="1.10.10.60">
    <property type="entry name" value="Homeodomain-like"/>
    <property type="match status" value="1"/>
</dbReference>
<keyword evidence="3" id="KW-0804">Transcription</keyword>
<keyword evidence="2" id="KW-0238">DNA-binding</keyword>
<dbReference type="InterPro" id="IPR009057">
    <property type="entry name" value="Homeodomain-like_sf"/>
</dbReference>
<reference evidence="5 6" key="1">
    <citation type="journal article" date="2019" name="Int. J. Syst. Evol. Microbiol.">
        <title>The Global Catalogue of Microorganisms (GCM) 10K type strain sequencing project: providing services to taxonomists for standard genome sequencing and annotation.</title>
        <authorList>
            <consortium name="The Broad Institute Genomics Platform"/>
            <consortium name="The Broad Institute Genome Sequencing Center for Infectious Disease"/>
            <person name="Wu L."/>
            <person name="Ma J."/>
        </authorList>
    </citation>
    <scope>NUCLEOTIDE SEQUENCE [LARGE SCALE GENOMIC DNA]</scope>
    <source>
        <strain evidence="5 6">JCM 14304</strain>
    </source>
</reference>
<proteinExistence type="predicted"/>
<sequence>MHPWIETVTLTPATTPITVLPPDPATTVVWRMTPAGDSDVLVAGPRTSAAYHPTKDLPVCVRLRIRPGGVIPLLGTSPDQLVDQVVPLHALCGRSATTLADELVTYRHEPDQAAQVLQDYLIARLPSRLPTQVVLVRDAATELTAPPPGAAISPVDAACRRVDAAAARLGVSERYLRRVFRQAVGVSPKHFARIARVRRVIGTRHSWADTAAYAGYTDQSHLIADFRALMHVTPRAYATGNVPLSTC</sequence>
<feature type="domain" description="HTH araC/xylS-type" evidence="4">
    <location>
        <begin position="161"/>
        <end position="240"/>
    </location>
</feature>
<dbReference type="RefSeq" id="WP_344193194.1">
    <property type="nucleotide sequence ID" value="NZ_BAAAND010000006.1"/>
</dbReference>
<evidence type="ECO:0000313" key="5">
    <source>
        <dbReference type="EMBL" id="GAA1588765.1"/>
    </source>
</evidence>
<accession>A0ABN2DYR9</accession>
<dbReference type="SUPFAM" id="SSF46689">
    <property type="entry name" value="Homeodomain-like"/>
    <property type="match status" value="1"/>
</dbReference>